<evidence type="ECO:0000313" key="3">
    <source>
        <dbReference type="Proteomes" id="UP001153269"/>
    </source>
</evidence>
<dbReference type="EMBL" id="CADEAL010001502">
    <property type="protein sequence ID" value="CAB1432998.1"/>
    <property type="molecule type" value="Genomic_DNA"/>
</dbReference>
<proteinExistence type="predicted"/>
<feature type="compositionally biased region" description="Pro residues" evidence="1">
    <location>
        <begin position="109"/>
        <end position="120"/>
    </location>
</feature>
<evidence type="ECO:0000256" key="1">
    <source>
        <dbReference type="SAM" id="MobiDB-lite"/>
    </source>
</evidence>
<protein>
    <submittedName>
        <fullName evidence="2">Uncharacterized protein</fullName>
    </submittedName>
</protein>
<comment type="caution">
    <text evidence="2">The sequence shown here is derived from an EMBL/GenBank/DDBJ whole genome shotgun (WGS) entry which is preliminary data.</text>
</comment>
<reference evidence="2" key="1">
    <citation type="submission" date="2020-03" db="EMBL/GenBank/DDBJ databases">
        <authorList>
            <person name="Weist P."/>
        </authorList>
    </citation>
    <scope>NUCLEOTIDE SEQUENCE</scope>
</reference>
<dbReference type="Proteomes" id="UP001153269">
    <property type="component" value="Unassembled WGS sequence"/>
</dbReference>
<name>A0A9N7UIY5_PLEPL</name>
<feature type="region of interest" description="Disordered" evidence="1">
    <location>
        <begin position="1"/>
        <end position="26"/>
    </location>
</feature>
<accession>A0A9N7UIY5</accession>
<organism evidence="2 3">
    <name type="scientific">Pleuronectes platessa</name>
    <name type="common">European plaice</name>
    <dbReference type="NCBI Taxonomy" id="8262"/>
    <lineage>
        <taxon>Eukaryota</taxon>
        <taxon>Metazoa</taxon>
        <taxon>Chordata</taxon>
        <taxon>Craniata</taxon>
        <taxon>Vertebrata</taxon>
        <taxon>Euteleostomi</taxon>
        <taxon>Actinopterygii</taxon>
        <taxon>Neopterygii</taxon>
        <taxon>Teleostei</taxon>
        <taxon>Neoteleostei</taxon>
        <taxon>Acanthomorphata</taxon>
        <taxon>Carangaria</taxon>
        <taxon>Pleuronectiformes</taxon>
        <taxon>Pleuronectoidei</taxon>
        <taxon>Pleuronectidae</taxon>
        <taxon>Pleuronectes</taxon>
    </lineage>
</organism>
<evidence type="ECO:0000313" key="2">
    <source>
        <dbReference type="EMBL" id="CAB1432998.1"/>
    </source>
</evidence>
<keyword evidence="3" id="KW-1185">Reference proteome</keyword>
<gene>
    <name evidence="2" type="ORF">PLEPLA_LOCUS21086</name>
</gene>
<sequence length="120" mass="13140">MSDCVGNTKRGRPSHMGRPAPKGTALRPFNISLVPWFSGSPTLSEAVYMGTAQRSREETTLLAFSPQEGPPWVGSVSTTDAPRPFPPREQPPSLFSPKAWRQNKKRGFTPPPALHYTAPP</sequence>
<feature type="region of interest" description="Disordered" evidence="1">
    <location>
        <begin position="65"/>
        <end position="120"/>
    </location>
</feature>
<dbReference type="AlphaFoldDB" id="A0A9N7UIY5"/>